<feature type="transmembrane region" description="Helical" evidence="3">
    <location>
        <begin position="21"/>
        <end position="43"/>
    </location>
</feature>
<keyword evidence="3" id="KW-0812">Transmembrane</keyword>
<dbReference type="GO" id="GO:0009986">
    <property type="term" value="C:cell surface"/>
    <property type="evidence" value="ECO:0007669"/>
    <property type="project" value="UniProtKB-SubCell"/>
</dbReference>
<comment type="subcellular location">
    <subcellularLocation>
        <location evidence="1">Cell surface</location>
    </subcellularLocation>
</comment>
<dbReference type="Proteomes" id="UP000183508">
    <property type="component" value="Unassembled WGS sequence"/>
</dbReference>
<dbReference type="GO" id="GO:0030420">
    <property type="term" value="P:establishment of competence for transformation"/>
    <property type="evidence" value="ECO:0007669"/>
    <property type="project" value="UniProtKB-KW"/>
</dbReference>
<evidence type="ECO:0000256" key="1">
    <source>
        <dbReference type="ARBA" id="ARBA00004241"/>
    </source>
</evidence>
<keyword evidence="5" id="KW-1185">Reference proteome</keyword>
<sequence>MRCRRGLASRATDGRTRGFTLLEAVVALMLSAALATVLARTWIALGLGTRAMTGAAEEEAVWWNARRVLAADLHAAVQASADTAGLRLVTADGRVYRYTVNGQGQLVRTAAGGGTAVIAVGLTSASFTVSSGVDVRLSFRSGVERTWYAVTLAEIGS</sequence>
<dbReference type="Pfam" id="PF07963">
    <property type="entry name" value="N_methyl"/>
    <property type="match status" value="1"/>
</dbReference>
<dbReference type="PROSITE" id="PS00409">
    <property type="entry name" value="PROKAR_NTER_METHYL"/>
    <property type="match status" value="1"/>
</dbReference>
<keyword evidence="3" id="KW-0472">Membrane</keyword>
<proteinExistence type="predicted"/>
<evidence type="ECO:0000313" key="4">
    <source>
        <dbReference type="EMBL" id="SFU89630.1"/>
    </source>
</evidence>
<evidence type="ECO:0000256" key="3">
    <source>
        <dbReference type="SAM" id="Phobius"/>
    </source>
</evidence>
<keyword evidence="2" id="KW-0178">Competence</keyword>
<accession>A0A1I7JWS6</accession>
<dbReference type="OrthoDB" id="2375952at2"/>
<dbReference type="InterPro" id="IPR012902">
    <property type="entry name" value="N_methyl_site"/>
</dbReference>
<reference evidence="5" key="1">
    <citation type="submission" date="2016-10" db="EMBL/GenBank/DDBJ databases">
        <authorList>
            <person name="Varghese N."/>
        </authorList>
    </citation>
    <scope>NUCLEOTIDE SEQUENCE [LARGE SCALE GENOMIC DNA]</scope>
    <source>
        <strain evidence="5">DSM 17980</strain>
    </source>
</reference>
<organism evidence="4 5">
    <name type="scientific">Alicyclobacillus macrosporangiidus</name>
    <dbReference type="NCBI Taxonomy" id="392015"/>
    <lineage>
        <taxon>Bacteria</taxon>
        <taxon>Bacillati</taxon>
        <taxon>Bacillota</taxon>
        <taxon>Bacilli</taxon>
        <taxon>Bacillales</taxon>
        <taxon>Alicyclobacillaceae</taxon>
        <taxon>Alicyclobacillus</taxon>
    </lineage>
</organism>
<protein>
    <submittedName>
        <fullName evidence="4">YD repeat-containing protein</fullName>
    </submittedName>
</protein>
<dbReference type="STRING" id="392015.SAMN05421543_11269"/>
<gene>
    <name evidence="4" type="ORF">SAMN05421543_11269</name>
</gene>
<name>A0A1I7JWS6_9BACL</name>
<keyword evidence="3" id="KW-1133">Transmembrane helix</keyword>
<dbReference type="AlphaFoldDB" id="A0A1I7JWS6"/>
<dbReference type="EMBL" id="FPBV01000012">
    <property type="protein sequence ID" value="SFU89630.1"/>
    <property type="molecule type" value="Genomic_DNA"/>
</dbReference>
<evidence type="ECO:0000313" key="5">
    <source>
        <dbReference type="Proteomes" id="UP000183508"/>
    </source>
</evidence>
<evidence type="ECO:0000256" key="2">
    <source>
        <dbReference type="ARBA" id="ARBA00023287"/>
    </source>
</evidence>